<dbReference type="NCBIfam" id="NF001810">
    <property type="entry name" value="PRK00529.1"/>
    <property type="match status" value="1"/>
</dbReference>
<dbReference type="SMART" id="SM01185">
    <property type="entry name" value="EFP"/>
    <property type="match status" value="1"/>
</dbReference>
<feature type="domain" description="Translation elongation factor P/YeiP central" evidence="3">
    <location>
        <begin position="68"/>
        <end position="123"/>
    </location>
</feature>
<dbReference type="PANTHER" id="PTHR30053">
    <property type="entry name" value="ELONGATION FACTOR P"/>
    <property type="match status" value="1"/>
</dbReference>
<dbReference type="FunFam" id="2.40.50.140:FF:000004">
    <property type="entry name" value="Elongation factor P"/>
    <property type="match status" value="1"/>
</dbReference>
<dbReference type="EMBL" id="CP036526">
    <property type="protein sequence ID" value="QDT12850.1"/>
    <property type="molecule type" value="Genomic_DNA"/>
</dbReference>
<dbReference type="GO" id="GO:0005829">
    <property type="term" value="C:cytosol"/>
    <property type="evidence" value="ECO:0007669"/>
    <property type="project" value="UniProtKB-ARBA"/>
</dbReference>
<dbReference type="Proteomes" id="UP000319817">
    <property type="component" value="Chromosome"/>
</dbReference>
<dbReference type="GO" id="GO:0003746">
    <property type="term" value="F:translation elongation factor activity"/>
    <property type="evidence" value="ECO:0007669"/>
    <property type="project" value="UniProtKB-KW"/>
</dbReference>
<dbReference type="PROSITE" id="PS01275">
    <property type="entry name" value="EFP"/>
    <property type="match status" value="1"/>
</dbReference>
<accession>A0A517P0F8</accession>
<dbReference type="SUPFAM" id="SSF50104">
    <property type="entry name" value="Translation proteins SH3-like domain"/>
    <property type="match status" value="1"/>
</dbReference>
<evidence type="ECO:0000313" key="5">
    <source>
        <dbReference type="Proteomes" id="UP000319817"/>
    </source>
</evidence>
<reference evidence="4 5" key="1">
    <citation type="submission" date="2019-02" db="EMBL/GenBank/DDBJ databases">
        <title>Deep-cultivation of Planctomycetes and their phenomic and genomic characterization uncovers novel biology.</title>
        <authorList>
            <person name="Wiegand S."/>
            <person name="Jogler M."/>
            <person name="Boedeker C."/>
            <person name="Pinto D."/>
            <person name="Vollmers J."/>
            <person name="Rivas-Marin E."/>
            <person name="Kohn T."/>
            <person name="Peeters S.H."/>
            <person name="Heuer A."/>
            <person name="Rast P."/>
            <person name="Oberbeckmann S."/>
            <person name="Bunk B."/>
            <person name="Jeske O."/>
            <person name="Meyerdierks A."/>
            <person name="Storesund J.E."/>
            <person name="Kallscheuer N."/>
            <person name="Luecker S."/>
            <person name="Lage O.M."/>
            <person name="Pohl T."/>
            <person name="Merkel B.J."/>
            <person name="Hornburger P."/>
            <person name="Mueller R.-W."/>
            <person name="Bruemmer F."/>
            <person name="Labrenz M."/>
            <person name="Spormann A.M."/>
            <person name="Op den Camp H."/>
            <person name="Overmann J."/>
            <person name="Amann R."/>
            <person name="Jetten M.S.M."/>
            <person name="Mascher T."/>
            <person name="Medema M.H."/>
            <person name="Devos D.P."/>
            <person name="Kaster A.-K."/>
            <person name="Ovreas L."/>
            <person name="Rohde M."/>
            <person name="Galperin M.Y."/>
            <person name="Jogler C."/>
        </authorList>
    </citation>
    <scope>NUCLEOTIDE SEQUENCE [LARGE SCALE GENOMIC DNA]</scope>
    <source>
        <strain evidence="4 5">K23_9</strain>
    </source>
</reference>
<keyword evidence="4" id="KW-0251">Elongation factor</keyword>
<comment type="similarity">
    <text evidence="1">Belongs to the elongation factor P family.</text>
</comment>
<dbReference type="InterPro" id="IPR013852">
    <property type="entry name" value="Transl_elong_P/YeiP_CS"/>
</dbReference>
<evidence type="ECO:0000259" key="2">
    <source>
        <dbReference type="SMART" id="SM00841"/>
    </source>
</evidence>
<dbReference type="Gene3D" id="2.40.50.140">
    <property type="entry name" value="Nucleic acid-binding proteins"/>
    <property type="match status" value="2"/>
</dbReference>
<organism evidence="4 5">
    <name type="scientific">Stieleria marina</name>
    <dbReference type="NCBI Taxonomy" id="1930275"/>
    <lineage>
        <taxon>Bacteria</taxon>
        <taxon>Pseudomonadati</taxon>
        <taxon>Planctomycetota</taxon>
        <taxon>Planctomycetia</taxon>
        <taxon>Pirellulales</taxon>
        <taxon>Pirellulaceae</taxon>
        <taxon>Stieleria</taxon>
    </lineage>
</organism>
<dbReference type="InterPro" id="IPR008991">
    <property type="entry name" value="Translation_prot_SH3-like_sf"/>
</dbReference>
<evidence type="ECO:0000256" key="1">
    <source>
        <dbReference type="ARBA" id="ARBA00009479"/>
    </source>
</evidence>
<dbReference type="InterPro" id="IPR015365">
    <property type="entry name" value="Elong-fact-P_C"/>
</dbReference>
<dbReference type="Pfam" id="PF08207">
    <property type="entry name" value="EFP_N"/>
    <property type="match status" value="1"/>
</dbReference>
<proteinExistence type="inferred from homology"/>
<keyword evidence="4" id="KW-0648">Protein biosynthesis</keyword>
<gene>
    <name evidence="4" type="primary">yeiP</name>
    <name evidence="4" type="ORF">K239x_48620</name>
</gene>
<dbReference type="SMART" id="SM00841">
    <property type="entry name" value="Elong-fact-P_C"/>
    <property type="match status" value="1"/>
</dbReference>
<dbReference type="OrthoDB" id="9801844at2"/>
<feature type="domain" description="Elongation factor P C-terminal" evidence="2">
    <location>
        <begin position="131"/>
        <end position="186"/>
    </location>
</feature>
<dbReference type="Gene3D" id="2.30.30.30">
    <property type="match status" value="1"/>
</dbReference>
<dbReference type="PIRSF" id="PIRSF005901">
    <property type="entry name" value="EF-P"/>
    <property type="match status" value="1"/>
</dbReference>
<keyword evidence="5" id="KW-1185">Reference proteome</keyword>
<dbReference type="GO" id="GO:0043043">
    <property type="term" value="P:peptide biosynthetic process"/>
    <property type="evidence" value="ECO:0007669"/>
    <property type="project" value="InterPro"/>
</dbReference>
<dbReference type="InterPro" id="IPR013185">
    <property type="entry name" value="Transl_elong_KOW-like"/>
</dbReference>
<dbReference type="PANTHER" id="PTHR30053:SF14">
    <property type="entry name" value="TRANSLATION ELONGATION FACTOR KOW-LIKE DOMAIN-CONTAINING PROTEIN"/>
    <property type="match status" value="1"/>
</dbReference>
<evidence type="ECO:0000259" key="3">
    <source>
        <dbReference type="SMART" id="SM01185"/>
    </source>
</evidence>
<dbReference type="Pfam" id="PF01132">
    <property type="entry name" value="EFP"/>
    <property type="match status" value="1"/>
</dbReference>
<dbReference type="InterPro" id="IPR020599">
    <property type="entry name" value="Transl_elong_fac_P/YeiP"/>
</dbReference>
<evidence type="ECO:0000313" key="4">
    <source>
        <dbReference type="EMBL" id="QDT12850.1"/>
    </source>
</evidence>
<dbReference type="Pfam" id="PF09285">
    <property type="entry name" value="Elong-fact-P_C"/>
    <property type="match status" value="1"/>
</dbReference>
<name>A0A517P0F8_9BACT</name>
<protein>
    <submittedName>
        <fullName evidence="4">Elongation factor P-like protein</fullName>
    </submittedName>
</protein>
<dbReference type="SUPFAM" id="SSF50249">
    <property type="entry name" value="Nucleic acid-binding proteins"/>
    <property type="match status" value="2"/>
</dbReference>
<dbReference type="RefSeq" id="WP_145420682.1">
    <property type="nucleotide sequence ID" value="NZ_CP036526.1"/>
</dbReference>
<dbReference type="InterPro" id="IPR001059">
    <property type="entry name" value="Transl_elong_P/YeiP_cen"/>
</dbReference>
<dbReference type="CDD" id="cd05794">
    <property type="entry name" value="S1_EF-P_repeat_2"/>
    <property type="match status" value="1"/>
</dbReference>
<dbReference type="AlphaFoldDB" id="A0A517P0F8"/>
<sequence length="187" mass="20947">MQAKEIKTGIVVVYEGNPVLIEKISVHSPSARGAATLYKFRARNVVTRNKIDITMKGTDPIDEADFQRRNVQMMYTDPTHIFLMDQEDYQQFELPLEDVEEQLPYITEGLEGMRALIYNDGCVGLDVPTSVELTITQCDPGVKGNSATSRTKPATMETGLVVQVPEYIKDGEKLKIDTRTGEFLSRA</sequence>
<dbReference type="InterPro" id="IPR012340">
    <property type="entry name" value="NA-bd_OB-fold"/>
</dbReference>
<dbReference type="InterPro" id="IPR014722">
    <property type="entry name" value="Rib_uL2_dom2"/>
</dbReference>